<dbReference type="SMART" id="SM00487">
    <property type="entry name" value="DEXDc"/>
    <property type="match status" value="1"/>
</dbReference>
<accession>A0A7G7W2Y0</accession>
<dbReference type="AlphaFoldDB" id="A0A7G7W2Y0"/>
<gene>
    <name evidence="4" type="ORF">H4317_11020</name>
</gene>
<dbReference type="Pfam" id="PF00176">
    <property type="entry name" value="SNF2-rel_dom"/>
    <property type="match status" value="1"/>
</dbReference>
<dbReference type="RefSeq" id="WP_185886633.1">
    <property type="nucleotide sequence ID" value="NZ_CP060202.1"/>
</dbReference>
<dbReference type="InterPro" id="IPR000330">
    <property type="entry name" value="SNF2_N"/>
</dbReference>
<dbReference type="SUPFAM" id="SSF52540">
    <property type="entry name" value="P-loop containing nucleoside triphosphate hydrolases"/>
    <property type="match status" value="2"/>
</dbReference>
<keyword evidence="1 4" id="KW-0489">Methyltransferase</keyword>
<dbReference type="REBASE" id="442020">
    <property type="entry name" value="M.HspS2202ORF11020P"/>
</dbReference>
<dbReference type="Gene3D" id="3.40.50.300">
    <property type="entry name" value="P-loop containing nucleotide triphosphate hydrolases"/>
    <property type="match status" value="1"/>
</dbReference>
<dbReference type="GO" id="GO:0008170">
    <property type="term" value="F:N-methyltransferase activity"/>
    <property type="evidence" value="ECO:0007669"/>
    <property type="project" value="InterPro"/>
</dbReference>
<organism evidence="4 5">
    <name type="scientific">Hymenobacter sediminicola</name>
    <dbReference type="NCBI Taxonomy" id="2761579"/>
    <lineage>
        <taxon>Bacteria</taxon>
        <taxon>Pseudomonadati</taxon>
        <taxon>Bacteroidota</taxon>
        <taxon>Cytophagia</taxon>
        <taxon>Cytophagales</taxon>
        <taxon>Hymenobacteraceae</taxon>
        <taxon>Hymenobacter</taxon>
    </lineage>
</organism>
<evidence type="ECO:0000256" key="2">
    <source>
        <dbReference type="ARBA" id="ARBA00022679"/>
    </source>
</evidence>
<keyword evidence="2" id="KW-0808">Transferase</keyword>
<keyword evidence="5" id="KW-1185">Reference proteome</keyword>
<dbReference type="Proteomes" id="UP000515489">
    <property type="component" value="Chromosome"/>
</dbReference>
<dbReference type="InterPro" id="IPR014001">
    <property type="entry name" value="Helicase_ATP-bd"/>
</dbReference>
<sequence>MENYTEFLGSKIKLAPDAGFDVDVATLHPSSLPHQIDTIVWALKKGSALIGSSFGLGKTHTQIELLKAIRTQQGGYVLIVCPLGVKHQFTEEDGPRLGVQIQYVRNDGEALASQTPYLITNYERVRDGHFSPKFLASLTAVTLDEGSVLRSIGTDTYQQFTSLLKSVPFRFVCTATPAPNKYKELIHYAEFLGVMDSGQALTRWFKRDAQKAGNLTIHPQHEADFWLWVSSWALFLTKPSDLGYSDAGYDLPELEVHWHLITEGEADVRVDKRSGQSEVFASTGGNLPAAAREKKRSIVARVDKALQIILTPEGYQDHWLIWHHLEDERRALETTFAEATGGFHSVYGSQNLELREQLIVGFSHGEYQYLATKPEIAGSGCNFQRHCHLNLFLGIDYRFEDFIQAVHRTHRFQQQHPVQVHILYTVAEEPIRKELEAKWQRHNELMETMSGIIKTYGLSHQAAKARLTRSMGVQREVAAGKRYTCVHNDCVAELATMADNSVDLIHTSIPFGNHYEYSASYNDFGHNESNERFFEQFAYLVPELLRVLKPGRVAAIHVKDRIRYGSVTGNGFMTVERFSDQTSDAFEKGGFLFMGRNTILTDVVRENNQTYRLGWSEQCKDGSKMSYGMPEYVLLFRKLPTDLSNAYADEPVVKSKEEYSRGRWQLDAHAFWRSSGDRLLSPQDIRNKGLDVIGKWFKQRNLHNVYDFSEHVRLSEQLDEAGRLSSSYMMLPPQSYSDMVWSDVVYMRTLNGEQFKRNAQNHICPLPFDIVDRVIQRWSNPNDLVLDPFGGLMTVPYRAVTLGRRGYGIELKQEYWQAGQVYCREAEYKASVPSLFDLLDAETPRKEAA</sequence>
<dbReference type="EMBL" id="CP060202">
    <property type="protein sequence ID" value="QNH60723.1"/>
    <property type="molecule type" value="Genomic_DNA"/>
</dbReference>
<dbReference type="InterPro" id="IPR038718">
    <property type="entry name" value="SNF2-like_sf"/>
</dbReference>
<dbReference type="Gene3D" id="3.40.50.150">
    <property type="entry name" value="Vaccinia Virus protein VP39"/>
    <property type="match status" value="1"/>
</dbReference>
<protein>
    <submittedName>
        <fullName evidence="4">DNA methylase N-4</fullName>
    </submittedName>
</protein>
<dbReference type="InterPro" id="IPR001091">
    <property type="entry name" value="RM_Methyltransferase"/>
</dbReference>
<evidence type="ECO:0000256" key="1">
    <source>
        <dbReference type="ARBA" id="ARBA00022603"/>
    </source>
</evidence>
<dbReference type="PANTHER" id="PTHR10799">
    <property type="entry name" value="SNF2/RAD54 HELICASE FAMILY"/>
    <property type="match status" value="1"/>
</dbReference>
<proteinExistence type="predicted"/>
<feature type="domain" description="Helicase ATP-binding" evidence="3">
    <location>
        <begin position="39"/>
        <end position="195"/>
    </location>
</feature>
<dbReference type="Pfam" id="PF01555">
    <property type="entry name" value="N6_N4_Mtase"/>
    <property type="match status" value="1"/>
</dbReference>
<reference evidence="4 5" key="1">
    <citation type="submission" date="2020-08" db="EMBL/GenBank/DDBJ databases">
        <title>Hymenobacter sp. S2-20-2 genome sequencing.</title>
        <authorList>
            <person name="Jin L."/>
        </authorList>
    </citation>
    <scope>NUCLEOTIDE SEQUENCE [LARGE SCALE GENOMIC DNA]</scope>
    <source>
        <strain evidence="4 5">S2-20-2</strain>
    </source>
</reference>
<dbReference type="InterPro" id="IPR029063">
    <property type="entry name" value="SAM-dependent_MTases_sf"/>
</dbReference>
<dbReference type="InterPro" id="IPR027417">
    <property type="entry name" value="P-loop_NTPase"/>
</dbReference>
<dbReference type="SUPFAM" id="SSF53335">
    <property type="entry name" value="S-adenosyl-L-methionine-dependent methyltransferases"/>
    <property type="match status" value="1"/>
</dbReference>
<dbReference type="GO" id="GO:0032259">
    <property type="term" value="P:methylation"/>
    <property type="evidence" value="ECO:0007669"/>
    <property type="project" value="UniProtKB-KW"/>
</dbReference>
<dbReference type="PRINTS" id="PR00508">
    <property type="entry name" value="S21N4MTFRASE"/>
</dbReference>
<dbReference type="GO" id="GO:0003677">
    <property type="term" value="F:DNA binding"/>
    <property type="evidence" value="ECO:0007669"/>
    <property type="project" value="InterPro"/>
</dbReference>
<evidence type="ECO:0000313" key="5">
    <source>
        <dbReference type="Proteomes" id="UP000515489"/>
    </source>
</evidence>
<evidence type="ECO:0000259" key="3">
    <source>
        <dbReference type="PROSITE" id="PS51192"/>
    </source>
</evidence>
<dbReference type="PROSITE" id="PS51192">
    <property type="entry name" value="HELICASE_ATP_BIND_1"/>
    <property type="match status" value="1"/>
</dbReference>
<evidence type="ECO:0000313" key="4">
    <source>
        <dbReference type="EMBL" id="QNH60723.1"/>
    </source>
</evidence>
<dbReference type="InterPro" id="IPR002941">
    <property type="entry name" value="DNA_methylase_N4/N6"/>
</dbReference>
<dbReference type="GO" id="GO:0005524">
    <property type="term" value="F:ATP binding"/>
    <property type="evidence" value="ECO:0007669"/>
    <property type="project" value="InterPro"/>
</dbReference>
<dbReference type="KEGG" id="hsk:H4317_11020"/>
<name>A0A7G7W2Y0_9BACT</name>
<dbReference type="Gene3D" id="3.40.50.10810">
    <property type="entry name" value="Tandem AAA-ATPase domain"/>
    <property type="match status" value="1"/>
</dbReference>